<dbReference type="KEGG" id="btw:BF38_2294"/>
<dbReference type="EMBL" id="CP053980">
    <property type="protein sequence ID" value="QKH25953.1"/>
    <property type="molecule type" value="Genomic_DNA"/>
</dbReference>
<evidence type="ECO:0000313" key="7">
    <source>
        <dbReference type="Proteomes" id="UP000286687"/>
    </source>
</evidence>
<evidence type="ECO:0000313" key="9">
    <source>
        <dbReference type="Proteomes" id="UP000501107"/>
    </source>
</evidence>
<reference evidence="5 8" key="3">
    <citation type="submission" date="2019-01" db="EMBL/GenBank/DDBJ databases">
        <title>Draft genome sequence of Bacillus sp. DPC6431.</title>
        <authorList>
            <person name="Arbulu S."/>
            <person name="Murphy K."/>
            <person name="O'Sullivan O."/>
            <person name="Rea M.C."/>
            <person name="Hill C."/>
            <person name="Ross R.P."/>
        </authorList>
    </citation>
    <scope>NUCLEOTIDE SEQUENCE [LARGE SCALE GENOMIC DNA]</scope>
    <source>
        <strain evidence="5 8">DPC6431</strain>
    </source>
</reference>
<accession>A0A0B5NUY2</accession>
<dbReference type="EMBL" id="SCLP01000018">
    <property type="protein sequence ID" value="TFF43903.1"/>
    <property type="molecule type" value="Genomic_DNA"/>
</dbReference>
<reference evidence="3 9" key="4">
    <citation type="submission" date="2020-05" db="EMBL/GenBank/DDBJ databases">
        <title>FDA dAtabase for Regulatory Grade micrObial Sequences (FDA-ARGOS): Supporting development and validation of Infectious Disease Dx tests.</title>
        <authorList>
            <person name="Nelson B."/>
            <person name="Plummer A."/>
            <person name="Tallon L."/>
            <person name="Sadzewicz L."/>
            <person name="Zhao X."/>
            <person name="Vavikolanu K."/>
            <person name="Mehta A."/>
            <person name="Aluvathingal J."/>
            <person name="Nadendla S."/>
            <person name="Myers T."/>
            <person name="Yan Y."/>
            <person name="Sichtig H."/>
        </authorList>
    </citation>
    <scope>NUCLEOTIDE SEQUENCE [LARGE SCALE GENOMIC DNA]</scope>
    <source>
        <strain evidence="3 9">FDAARGOS_795</strain>
    </source>
</reference>
<dbReference type="EMBL" id="LDER01000026">
    <property type="protein sequence ID" value="RVU66020.1"/>
    <property type="molecule type" value="Genomic_DNA"/>
</dbReference>
<dbReference type="EMBL" id="CP009335">
    <property type="protein sequence ID" value="AJG75968.1"/>
    <property type="molecule type" value="Genomic_DNA"/>
</dbReference>
<gene>
    <name evidence="2" type="ORF">BF38_2294</name>
    <name evidence="4" type="ORF">BM74_00740</name>
    <name evidence="5" type="ORF">EQ803_26220</name>
    <name evidence="3" type="ORF">FOC89_19140</name>
</gene>
<dbReference type="Proteomes" id="UP000286687">
    <property type="component" value="Unassembled WGS sequence"/>
</dbReference>
<keyword evidence="1" id="KW-0175">Coiled coil</keyword>
<evidence type="ECO:0000313" key="6">
    <source>
        <dbReference type="Proteomes" id="UP000031876"/>
    </source>
</evidence>
<dbReference type="Proteomes" id="UP000297630">
    <property type="component" value="Unassembled WGS sequence"/>
</dbReference>
<reference evidence="4 7" key="2">
    <citation type="submission" date="2018-01" db="EMBL/GenBank/DDBJ databases">
        <title>Complete genome sequence of G25-42.</title>
        <authorList>
            <person name="Zheng Z."/>
            <person name="Sun M."/>
        </authorList>
    </citation>
    <scope>NUCLEOTIDE SEQUENCE [LARGE SCALE GENOMIC DNA]</scope>
    <source>
        <strain evidence="4 7">G25-42</strain>
    </source>
</reference>
<dbReference type="AlphaFoldDB" id="A0A0B5NUY2"/>
<dbReference type="Proteomes" id="UP000501107">
    <property type="component" value="Chromosome"/>
</dbReference>
<reference evidence="2 6" key="1">
    <citation type="journal article" date="2015" name="Genome Announc.">
        <title>Complete genome sequences for 35 biothreat assay-relevant bacillus species.</title>
        <authorList>
            <person name="Johnson S.L."/>
            <person name="Daligault H.E."/>
            <person name="Davenport K.W."/>
            <person name="Jaissle J."/>
            <person name="Frey K.G."/>
            <person name="Ladner J.T."/>
            <person name="Broomall S.M."/>
            <person name="Bishop-Lilly K.A."/>
            <person name="Bruce D.C."/>
            <person name="Gibbons H.S."/>
            <person name="Coyne S.R."/>
            <person name="Lo C.C."/>
            <person name="Meincke L."/>
            <person name="Munk A.C."/>
            <person name="Koroleva G.I."/>
            <person name="Rosenzweig C.N."/>
            <person name="Palacios G.F."/>
            <person name="Redden C.L."/>
            <person name="Minogue T.D."/>
            <person name="Chain P.S."/>
        </authorList>
    </citation>
    <scope>NUCLEOTIDE SEQUENCE [LARGE SCALE GENOMIC DNA]</scope>
    <source>
        <strain evidence="2 6">HD1011</strain>
    </source>
</reference>
<proteinExistence type="predicted"/>
<dbReference type="RefSeq" id="WP_001137439.1">
    <property type="nucleotide sequence ID" value="NZ_CP009335.1"/>
</dbReference>
<evidence type="ECO:0000313" key="4">
    <source>
        <dbReference type="EMBL" id="RVU66020.1"/>
    </source>
</evidence>
<feature type="coiled-coil region" evidence="1">
    <location>
        <begin position="53"/>
        <end position="87"/>
    </location>
</feature>
<evidence type="ECO:0000313" key="3">
    <source>
        <dbReference type="EMBL" id="QKH25953.1"/>
    </source>
</evidence>
<evidence type="ECO:0000256" key="1">
    <source>
        <dbReference type="SAM" id="Coils"/>
    </source>
</evidence>
<evidence type="ECO:0000313" key="2">
    <source>
        <dbReference type="EMBL" id="AJG75968.1"/>
    </source>
</evidence>
<evidence type="ECO:0000313" key="5">
    <source>
        <dbReference type="EMBL" id="TFF43903.1"/>
    </source>
</evidence>
<protein>
    <submittedName>
        <fullName evidence="4">Uncharacterized protein</fullName>
    </submittedName>
</protein>
<evidence type="ECO:0000313" key="8">
    <source>
        <dbReference type="Proteomes" id="UP000297630"/>
    </source>
</evidence>
<dbReference type="Proteomes" id="UP000031876">
    <property type="component" value="Chromosome"/>
</dbReference>
<organism evidence="4 7">
    <name type="scientific">Bacillus thuringiensis</name>
    <dbReference type="NCBI Taxonomy" id="1428"/>
    <lineage>
        <taxon>Bacteria</taxon>
        <taxon>Bacillati</taxon>
        <taxon>Bacillota</taxon>
        <taxon>Bacilli</taxon>
        <taxon>Bacillales</taxon>
        <taxon>Bacillaceae</taxon>
        <taxon>Bacillus</taxon>
        <taxon>Bacillus cereus group</taxon>
    </lineage>
</organism>
<sequence>MPRIYLNEEVLSQALQQFDQMIQDLNHNKRVVSNVHNLLLSSWSQLGVGKKAISDLESFKKDIERRMEELESDKRELKGAIDLLKALDQSYDYMGPKY</sequence>
<name>A0A0B5NUY2_BACTU</name>